<evidence type="ECO:0000256" key="8">
    <source>
        <dbReference type="ARBA" id="ARBA00022827"/>
    </source>
</evidence>
<evidence type="ECO:0000313" key="16">
    <source>
        <dbReference type="EMBL" id="EMR62066.1"/>
    </source>
</evidence>
<keyword evidence="8" id="KW-0274">FAD</keyword>
<evidence type="ECO:0000259" key="15">
    <source>
        <dbReference type="PROSITE" id="PS50206"/>
    </source>
</evidence>
<evidence type="ECO:0000256" key="14">
    <source>
        <dbReference type="SAM" id="MobiDB-lite"/>
    </source>
</evidence>
<feature type="active site" description="Proton acceptor" evidence="13">
    <location>
        <position position="699"/>
    </location>
</feature>
<dbReference type="KEGG" id="ela:UCREL1_11002"/>
<evidence type="ECO:0000313" key="17">
    <source>
        <dbReference type="Proteomes" id="UP000012174"/>
    </source>
</evidence>
<evidence type="ECO:0000256" key="10">
    <source>
        <dbReference type="ARBA" id="ARBA00023002"/>
    </source>
</evidence>
<evidence type="ECO:0000256" key="12">
    <source>
        <dbReference type="PIRNR" id="PIRNR028937"/>
    </source>
</evidence>
<dbReference type="PIRSF" id="PIRSF028937">
    <property type="entry name" value="Lg_Ch_AO"/>
    <property type="match status" value="1"/>
</dbReference>
<evidence type="ECO:0000256" key="5">
    <source>
        <dbReference type="ARBA" id="ARBA00013125"/>
    </source>
</evidence>
<dbReference type="Proteomes" id="UP000012174">
    <property type="component" value="Unassembled WGS sequence"/>
</dbReference>
<dbReference type="SUPFAM" id="SSF51905">
    <property type="entry name" value="FAD/NAD(P)-binding domain"/>
    <property type="match status" value="1"/>
</dbReference>
<evidence type="ECO:0000256" key="3">
    <source>
        <dbReference type="ARBA" id="ARBA00004370"/>
    </source>
</evidence>
<feature type="domain" description="Rhodanese" evidence="15">
    <location>
        <begin position="224"/>
        <end position="268"/>
    </location>
</feature>
<gene>
    <name evidence="16" type="ORF">UCREL1_11002</name>
</gene>
<feature type="compositionally biased region" description="Low complexity" evidence="14">
    <location>
        <begin position="623"/>
        <end position="653"/>
    </location>
</feature>
<dbReference type="InterPro" id="IPR012400">
    <property type="entry name" value="Long_Oxdase"/>
</dbReference>
<dbReference type="InterPro" id="IPR036188">
    <property type="entry name" value="FAD/NAD-bd_sf"/>
</dbReference>
<dbReference type="GO" id="GO:0016020">
    <property type="term" value="C:membrane"/>
    <property type="evidence" value="ECO:0007669"/>
    <property type="project" value="UniProtKB-SubCell"/>
</dbReference>
<protein>
    <recommendedName>
        <fullName evidence="5 12">Long-chain-alcohol oxidase</fullName>
        <ecNumber evidence="5 12">1.1.3.20</ecNumber>
    </recommendedName>
</protein>
<dbReference type="EC" id="1.1.3.20" evidence="5 12"/>
<accession>M7SWY6</accession>
<dbReference type="GO" id="GO:0046577">
    <property type="term" value="F:long-chain-alcohol oxidase activity"/>
    <property type="evidence" value="ECO:0007669"/>
    <property type="project" value="UniProtKB-EC"/>
</dbReference>
<dbReference type="InterPro" id="IPR007867">
    <property type="entry name" value="GMC_OxRtase_C"/>
</dbReference>
<evidence type="ECO:0000256" key="7">
    <source>
        <dbReference type="ARBA" id="ARBA00022692"/>
    </source>
</evidence>
<dbReference type="GO" id="GO:0050660">
    <property type="term" value="F:flavin adenine dinucleotide binding"/>
    <property type="evidence" value="ECO:0007669"/>
    <property type="project" value="InterPro"/>
</dbReference>
<keyword evidence="11" id="KW-0472">Membrane</keyword>
<evidence type="ECO:0000256" key="11">
    <source>
        <dbReference type="ARBA" id="ARBA00023136"/>
    </source>
</evidence>
<dbReference type="OrthoDB" id="269227at2759"/>
<dbReference type="InterPro" id="IPR001763">
    <property type="entry name" value="Rhodanese-like_dom"/>
</dbReference>
<evidence type="ECO:0000256" key="6">
    <source>
        <dbReference type="ARBA" id="ARBA00022630"/>
    </source>
</evidence>
<reference evidence="17" key="1">
    <citation type="journal article" date="2013" name="Genome Announc.">
        <title>Draft genome sequence of the grapevine dieback fungus Eutypa lata UCR-EL1.</title>
        <authorList>
            <person name="Blanco-Ulate B."/>
            <person name="Rolshausen P.E."/>
            <person name="Cantu D."/>
        </authorList>
    </citation>
    <scope>NUCLEOTIDE SEQUENCE [LARGE SCALE GENOMIC DNA]</scope>
    <source>
        <strain evidence="17">UCR-EL1</strain>
    </source>
</reference>
<keyword evidence="9" id="KW-1133">Transmembrane helix</keyword>
<name>M7SWY6_EUTLA</name>
<evidence type="ECO:0000256" key="1">
    <source>
        <dbReference type="ARBA" id="ARBA00000920"/>
    </source>
</evidence>
<evidence type="ECO:0000256" key="4">
    <source>
        <dbReference type="ARBA" id="ARBA00010790"/>
    </source>
</evidence>
<keyword evidence="17" id="KW-1185">Reference proteome</keyword>
<dbReference type="EMBL" id="KB707504">
    <property type="protein sequence ID" value="EMR62066.1"/>
    <property type="molecule type" value="Genomic_DNA"/>
</dbReference>
<keyword evidence="7" id="KW-0812">Transmembrane</keyword>
<dbReference type="HOGENOM" id="CLU_008878_3_1_1"/>
<keyword evidence="6" id="KW-0285">Flavoprotein</keyword>
<comment type="function">
    <text evidence="2">Long-chain fatty alcohol oxidase involved in the omega-oxidation pathway of lipid degradation.</text>
</comment>
<dbReference type="OMA" id="RNVKGCW"/>
<dbReference type="Gene3D" id="3.50.50.60">
    <property type="entry name" value="FAD/NAD(P)-binding domain"/>
    <property type="match status" value="2"/>
</dbReference>
<dbReference type="InterPro" id="IPR003953">
    <property type="entry name" value="FAD-dep_OxRdtase_2_FAD-bd"/>
</dbReference>
<sequence length="747" mass="81805">MASAPPLTTPVPVELPALGSDSYFNEVQWQVLFALIDSVVPSIVVDSAAAAAADDDEKHHLWVSQKQLQESYESTQRLMKHPPAFAKFEEYMKARPLENKRFLQQMRRTLTNLPPDLRRRLGGILSVLATRLGSLVATGYTTPIQEQPIRVREAVLKSWQTSWLKLWPAIARSIITLVRVCWAQTDEFFHQMNTYIEYPIGQAGSPFDFNFMQLSDDSEPAVVETDVVIVGSGCGGAVCAKVLAEAGHKVVVVDKGYYFPPSHLPMTAERGSEYLYEGKGRMQTNDGSISVLSGSCWGGGGTVNWSVSLQPQGYVRQEWADKGLEFFATAEFQKCLDRVCDFMGVSDAHIKHNHGSRVILEGSRKLGWHAKSCPQNTGGAEHYCGQCAMGCGSAEKQGPTVSWLPAAAKAGAQFIEGFNVSEIVFDGSGESKQATGVLGTWMSRDERGDVHTPEADRIQRPNPHIGRNLYLHPVGIVNAAFDDDVKGWEGGIITSVCTSFENLDGKGHGTKIETTSMIHVINQPHMVFFGHPWSGGLQWKLDALRYRQMNTFISVARDRDTGRVYPHPDDGRPVIDYTPSAFDRAHILAGQVAIAKLCFIQGATEIWPFVHGVPPFVRRRKPGPNSATASAAAGEEGNNNTPNPNNNNKNTNSDDNDEEEEDDEEKIDQGVNDADFAAWLRVLEKADNRPPSTGFSCAHQMGTSRMSARAADGVVDPRGRVWGVGGLYVADASVFPSASGVNPMTKI</sequence>
<dbReference type="Pfam" id="PF00732">
    <property type="entry name" value="GMC_oxred_N"/>
    <property type="match status" value="1"/>
</dbReference>
<evidence type="ECO:0000256" key="9">
    <source>
        <dbReference type="ARBA" id="ARBA00022989"/>
    </source>
</evidence>
<dbReference type="AlphaFoldDB" id="M7SWY6"/>
<dbReference type="InterPro" id="IPR000172">
    <property type="entry name" value="GMC_OxRdtase_N"/>
</dbReference>
<organism evidence="16 17">
    <name type="scientific">Eutypa lata (strain UCR-EL1)</name>
    <name type="common">Grapevine dieback disease fungus</name>
    <name type="synonym">Eutypa armeniacae</name>
    <dbReference type="NCBI Taxonomy" id="1287681"/>
    <lineage>
        <taxon>Eukaryota</taxon>
        <taxon>Fungi</taxon>
        <taxon>Dikarya</taxon>
        <taxon>Ascomycota</taxon>
        <taxon>Pezizomycotina</taxon>
        <taxon>Sordariomycetes</taxon>
        <taxon>Xylariomycetidae</taxon>
        <taxon>Xylariales</taxon>
        <taxon>Diatrypaceae</taxon>
        <taxon>Eutypa</taxon>
    </lineage>
</organism>
<feature type="region of interest" description="Disordered" evidence="14">
    <location>
        <begin position="620"/>
        <end position="671"/>
    </location>
</feature>
<keyword evidence="10 12" id="KW-0560">Oxidoreductase</keyword>
<dbReference type="eggNOG" id="ENOG502QSD8">
    <property type="taxonomic scope" value="Eukaryota"/>
</dbReference>
<comment type="catalytic activity">
    <reaction evidence="1 12">
        <text>a long-chain primary fatty alcohol + O2 = a long-chain fatty aldehyde + H2O2</text>
        <dbReference type="Rhea" id="RHEA:22756"/>
        <dbReference type="ChEBI" id="CHEBI:15379"/>
        <dbReference type="ChEBI" id="CHEBI:16240"/>
        <dbReference type="ChEBI" id="CHEBI:17176"/>
        <dbReference type="ChEBI" id="CHEBI:77396"/>
        <dbReference type="EC" id="1.1.3.20"/>
    </reaction>
</comment>
<comment type="similarity">
    <text evidence="4 12">Belongs to the GMC oxidoreductase family.</text>
</comment>
<evidence type="ECO:0000256" key="2">
    <source>
        <dbReference type="ARBA" id="ARBA00003842"/>
    </source>
</evidence>
<dbReference type="Pfam" id="PF05199">
    <property type="entry name" value="GMC_oxred_C"/>
    <property type="match status" value="1"/>
</dbReference>
<evidence type="ECO:0000256" key="13">
    <source>
        <dbReference type="PIRSR" id="PIRSR028937-1"/>
    </source>
</evidence>
<proteinExistence type="inferred from homology"/>
<feature type="compositionally biased region" description="Acidic residues" evidence="14">
    <location>
        <begin position="654"/>
        <end position="666"/>
    </location>
</feature>
<dbReference type="Pfam" id="PF00890">
    <property type="entry name" value="FAD_binding_2"/>
    <property type="match status" value="1"/>
</dbReference>
<dbReference type="PROSITE" id="PS50206">
    <property type="entry name" value="RHODANESE_3"/>
    <property type="match status" value="1"/>
</dbReference>
<dbReference type="PANTHER" id="PTHR46056:SF12">
    <property type="entry name" value="LONG-CHAIN-ALCOHOL OXIDASE"/>
    <property type="match status" value="1"/>
</dbReference>
<comment type="subcellular location">
    <subcellularLocation>
        <location evidence="3">Membrane</location>
    </subcellularLocation>
</comment>
<dbReference type="PANTHER" id="PTHR46056">
    <property type="entry name" value="LONG-CHAIN-ALCOHOL OXIDASE"/>
    <property type="match status" value="1"/>
</dbReference>